<evidence type="ECO:0000259" key="2">
    <source>
        <dbReference type="Pfam" id="PF00975"/>
    </source>
</evidence>
<comment type="caution">
    <text evidence="3">The sequence shown here is derived from an EMBL/GenBank/DDBJ whole genome shotgun (WGS) entry which is preliminary data.</text>
</comment>
<dbReference type="Gene3D" id="3.40.50.1820">
    <property type="entry name" value="alpha/beta hydrolase"/>
    <property type="match status" value="1"/>
</dbReference>
<dbReference type="SUPFAM" id="SSF53474">
    <property type="entry name" value="alpha/beta-Hydrolases"/>
    <property type="match status" value="1"/>
</dbReference>
<proteinExistence type="inferred from homology"/>
<comment type="similarity">
    <text evidence="1">Belongs to the thioesterase family.</text>
</comment>
<name>A0ABW1NR18_9ACTN</name>
<dbReference type="PANTHER" id="PTHR11487:SF0">
    <property type="entry name" value="S-ACYL FATTY ACID SYNTHASE THIOESTERASE, MEDIUM CHAIN"/>
    <property type="match status" value="1"/>
</dbReference>
<dbReference type="Pfam" id="PF00975">
    <property type="entry name" value="Thioesterase"/>
    <property type="match status" value="1"/>
</dbReference>
<reference evidence="4" key="1">
    <citation type="journal article" date="2019" name="Int. J. Syst. Evol. Microbiol.">
        <title>The Global Catalogue of Microorganisms (GCM) 10K type strain sequencing project: providing services to taxonomists for standard genome sequencing and annotation.</title>
        <authorList>
            <consortium name="The Broad Institute Genomics Platform"/>
            <consortium name="The Broad Institute Genome Sequencing Center for Infectious Disease"/>
            <person name="Wu L."/>
            <person name="Ma J."/>
        </authorList>
    </citation>
    <scope>NUCLEOTIDE SEQUENCE [LARGE SCALE GENOMIC DNA]</scope>
    <source>
        <strain evidence="4">JCM 30346</strain>
    </source>
</reference>
<dbReference type="Proteomes" id="UP001596137">
    <property type="component" value="Unassembled WGS sequence"/>
</dbReference>
<protein>
    <submittedName>
        <fullName evidence="3">Thioesterase II family protein</fullName>
    </submittedName>
</protein>
<gene>
    <name evidence="3" type="ORF">ACFP1K_29370</name>
</gene>
<dbReference type="EMBL" id="JBHSRF010000059">
    <property type="protein sequence ID" value="MFC6085308.1"/>
    <property type="molecule type" value="Genomic_DNA"/>
</dbReference>
<dbReference type="PANTHER" id="PTHR11487">
    <property type="entry name" value="THIOESTERASE"/>
    <property type="match status" value="1"/>
</dbReference>
<evidence type="ECO:0000313" key="3">
    <source>
        <dbReference type="EMBL" id="MFC6085308.1"/>
    </source>
</evidence>
<feature type="domain" description="Thioesterase" evidence="2">
    <location>
        <begin position="27"/>
        <end position="249"/>
    </location>
</feature>
<evidence type="ECO:0000256" key="1">
    <source>
        <dbReference type="ARBA" id="ARBA00007169"/>
    </source>
</evidence>
<sequence>MGSSWGCELLPESRYVWRARNPGHTHRLICFPHAGAGASAFAGWAGLLPPGTELVAVQLPGRQNRVAEEPFSESGPLVTALLHALRPEFGGAFSFFGHSGGAALAYELTCALRARGRPGPEHLFLSAQPAPGTTGIRRLHHLPDDEFLAEVLALGGIDPELSGDPDAIALLLPLLRTDFGLWERDPPARKDPLECPVTVLCGESDPRAPLTSVTGWESATTGEFRIRVFPGGHFYFHDAAAEVVSFIGDTMLAATTGRRNA</sequence>
<dbReference type="InterPro" id="IPR012223">
    <property type="entry name" value="TEII"/>
</dbReference>
<dbReference type="RefSeq" id="WP_380759307.1">
    <property type="nucleotide sequence ID" value="NZ_JBHSRF010000059.1"/>
</dbReference>
<organism evidence="3 4">
    <name type="scientific">Sphaerisporangium aureirubrum</name>
    <dbReference type="NCBI Taxonomy" id="1544736"/>
    <lineage>
        <taxon>Bacteria</taxon>
        <taxon>Bacillati</taxon>
        <taxon>Actinomycetota</taxon>
        <taxon>Actinomycetes</taxon>
        <taxon>Streptosporangiales</taxon>
        <taxon>Streptosporangiaceae</taxon>
        <taxon>Sphaerisporangium</taxon>
    </lineage>
</organism>
<evidence type="ECO:0000313" key="4">
    <source>
        <dbReference type="Proteomes" id="UP001596137"/>
    </source>
</evidence>
<dbReference type="InterPro" id="IPR001031">
    <property type="entry name" value="Thioesterase"/>
</dbReference>
<keyword evidence="4" id="KW-1185">Reference proteome</keyword>
<dbReference type="InterPro" id="IPR029058">
    <property type="entry name" value="AB_hydrolase_fold"/>
</dbReference>
<accession>A0ABW1NR18</accession>